<accession>A0A4Z0YH45</accession>
<dbReference type="RefSeq" id="WP_135657316.1">
    <property type="nucleotide sequence ID" value="NZ_JAJUFJ010000001.1"/>
</dbReference>
<protein>
    <submittedName>
        <fullName evidence="1">Uncharacterized protein</fullName>
    </submittedName>
</protein>
<reference evidence="1 2" key="1">
    <citation type="submission" date="2019-04" db="EMBL/GenBank/DDBJ databases">
        <authorList>
            <person name="Poehlein A."/>
            <person name="Bengelsdorf F.R."/>
            <person name="Duerre P."/>
            <person name="Daniel R."/>
        </authorList>
    </citation>
    <scope>NUCLEOTIDE SEQUENCE [LARGE SCALE GENOMIC DNA]</scope>
    <source>
        <strain evidence="1 2">BS-1</strain>
    </source>
</reference>
<evidence type="ECO:0000313" key="2">
    <source>
        <dbReference type="Proteomes" id="UP000297714"/>
    </source>
</evidence>
<dbReference type="EMBL" id="SRMQ01000001">
    <property type="protein sequence ID" value="TGJ78073.1"/>
    <property type="molecule type" value="Genomic_DNA"/>
</dbReference>
<keyword evidence="2" id="KW-1185">Reference proteome</keyword>
<gene>
    <name evidence="1" type="ORF">CAGA_04850</name>
</gene>
<dbReference type="AlphaFoldDB" id="A0A4Z0YH45"/>
<organism evidence="1 2">
    <name type="scientific">Caproiciproducens galactitolivorans</name>
    <dbReference type="NCBI Taxonomy" id="642589"/>
    <lineage>
        <taxon>Bacteria</taxon>
        <taxon>Bacillati</taxon>
        <taxon>Bacillota</taxon>
        <taxon>Clostridia</taxon>
        <taxon>Eubacteriales</taxon>
        <taxon>Acutalibacteraceae</taxon>
        <taxon>Caproiciproducens</taxon>
    </lineage>
</organism>
<evidence type="ECO:0000313" key="1">
    <source>
        <dbReference type="EMBL" id="TGJ78073.1"/>
    </source>
</evidence>
<dbReference type="Proteomes" id="UP000297714">
    <property type="component" value="Unassembled WGS sequence"/>
</dbReference>
<comment type="caution">
    <text evidence="1">The sequence shown here is derived from an EMBL/GenBank/DDBJ whole genome shotgun (WGS) entry which is preliminary data.</text>
</comment>
<dbReference type="OrthoDB" id="9999495at2"/>
<name>A0A4Z0YH45_9FIRM</name>
<sequence>MKIRKNPHASWKKTFAAAGVVSAALTVAFTVYSACLSVKLLRCIHTAQKALPEMEKAARLYQKKNAEETEE</sequence>
<proteinExistence type="predicted"/>